<keyword evidence="2" id="KW-1185">Reference proteome</keyword>
<reference evidence="1" key="1">
    <citation type="submission" date="2022-11" db="EMBL/GenBank/DDBJ databases">
        <title>Centuries of genome instability and evolution in soft-shell clam transmissible cancer (bioRxiv).</title>
        <authorList>
            <person name="Hart S.F.M."/>
            <person name="Yonemitsu M.A."/>
            <person name="Giersch R.M."/>
            <person name="Beal B.F."/>
            <person name="Arriagada G."/>
            <person name="Davis B.W."/>
            <person name="Ostrander E.A."/>
            <person name="Goff S.P."/>
            <person name="Metzger M.J."/>
        </authorList>
    </citation>
    <scope>NUCLEOTIDE SEQUENCE</scope>
    <source>
        <strain evidence="1">MELC-2E11</strain>
        <tissue evidence="1">Siphon/mantle</tissue>
    </source>
</reference>
<name>A0ABY7E5J7_MYAAR</name>
<feature type="non-terminal residue" evidence="1">
    <location>
        <position position="151"/>
    </location>
</feature>
<evidence type="ECO:0000313" key="2">
    <source>
        <dbReference type="Proteomes" id="UP001164746"/>
    </source>
</evidence>
<evidence type="ECO:0000313" key="1">
    <source>
        <dbReference type="EMBL" id="WAR05115.1"/>
    </source>
</evidence>
<feature type="non-terminal residue" evidence="1">
    <location>
        <position position="1"/>
    </location>
</feature>
<gene>
    <name evidence="1" type="ORF">MAR_020484</name>
</gene>
<accession>A0ABY7E5J7</accession>
<proteinExistence type="predicted"/>
<protein>
    <submittedName>
        <fullName evidence="1">Uncharacterized protein</fullName>
    </submittedName>
</protein>
<dbReference type="Proteomes" id="UP001164746">
    <property type="component" value="Chromosome 5"/>
</dbReference>
<sequence>WLVVKVVKVGACRYIAGTAPISGCFALRRTSPDLKGHGKIKEYGRSKGKVQNKYFRGETPSTSTLLSAEEAYESVYDTIKNVQKIRVQQLSLSTFNMDTNNANPVSGIQNNNHDVCNFDGINTIKKNAVSFIEQNDTVTQNTETSKTRHKT</sequence>
<dbReference type="EMBL" id="CP111016">
    <property type="protein sequence ID" value="WAR05115.1"/>
    <property type="molecule type" value="Genomic_DNA"/>
</dbReference>
<organism evidence="1 2">
    <name type="scientific">Mya arenaria</name>
    <name type="common">Soft-shell clam</name>
    <dbReference type="NCBI Taxonomy" id="6604"/>
    <lineage>
        <taxon>Eukaryota</taxon>
        <taxon>Metazoa</taxon>
        <taxon>Spiralia</taxon>
        <taxon>Lophotrochozoa</taxon>
        <taxon>Mollusca</taxon>
        <taxon>Bivalvia</taxon>
        <taxon>Autobranchia</taxon>
        <taxon>Heteroconchia</taxon>
        <taxon>Euheterodonta</taxon>
        <taxon>Imparidentia</taxon>
        <taxon>Neoheterodontei</taxon>
        <taxon>Myida</taxon>
        <taxon>Myoidea</taxon>
        <taxon>Myidae</taxon>
        <taxon>Mya</taxon>
    </lineage>
</organism>